<evidence type="ECO:0000256" key="3">
    <source>
        <dbReference type="ARBA" id="ARBA00022844"/>
    </source>
</evidence>
<comment type="subcellular location">
    <subcellularLocation>
        <location evidence="1">Virion</location>
    </subcellularLocation>
</comment>
<keyword evidence="2" id="KW-0167">Capsid protein</keyword>
<dbReference type="RefSeq" id="YP_010782043.1">
    <property type="nucleotide sequence ID" value="NC_075039.1"/>
</dbReference>
<dbReference type="GeneID" id="80518807"/>
<evidence type="ECO:0000313" key="6">
    <source>
        <dbReference type="EMBL" id="QKU35379.1"/>
    </source>
</evidence>
<dbReference type="InterPro" id="IPR038519">
    <property type="entry name" value="MCP_C_sf"/>
</dbReference>
<dbReference type="EMBL" id="KY523104">
    <property type="protein sequence ID" value="QKU35379.1"/>
    <property type="molecule type" value="Genomic_DNA"/>
</dbReference>
<evidence type="ECO:0000259" key="4">
    <source>
        <dbReference type="Pfam" id="PF04451"/>
    </source>
</evidence>
<dbReference type="SUPFAM" id="SSF49749">
    <property type="entry name" value="Group II dsDNA viruses VP"/>
    <property type="match status" value="2"/>
</dbReference>
<evidence type="ECO:0000256" key="2">
    <source>
        <dbReference type="ARBA" id="ARBA00022561"/>
    </source>
</evidence>
<dbReference type="InterPro" id="IPR007542">
    <property type="entry name" value="MCP_C"/>
</dbReference>
<dbReference type="Pfam" id="PF04451">
    <property type="entry name" value="Capsid_NCLDV"/>
    <property type="match status" value="1"/>
</dbReference>
<dbReference type="InterPro" id="IPR016112">
    <property type="entry name" value="VP_dsDNA_II"/>
</dbReference>
<reference evidence="6" key="2">
    <citation type="journal article" date="2018" name="Nat. Commun.">
        <title>Tailed giant Tupanvirus possesses the most complete translational apparatus of the known virosphere.</title>
        <authorList>
            <person name="Abrahao J."/>
            <person name="Silva L."/>
            <person name="Silva L.S."/>
            <person name="Khalil J.Y.B."/>
            <person name="Rodrigues R."/>
            <person name="Arantes T."/>
            <person name="Assis F."/>
            <person name="Boratto P."/>
            <person name="Andrade M."/>
            <person name="Kroon E.G."/>
            <person name="Ribeiro B."/>
            <person name="Bergier I."/>
            <person name="Seligmann H."/>
            <person name="Ghigo E."/>
            <person name="Colson P."/>
            <person name="Levasseur A."/>
            <person name="Kroemer G."/>
            <person name="Raoult D."/>
            <person name="La Scola B."/>
        </authorList>
    </citation>
    <scope>NUCLEOTIDE SEQUENCE [LARGE SCALE GENOMIC DNA]</scope>
    <source>
        <strain evidence="6">Soda lake</strain>
    </source>
</reference>
<keyword evidence="3" id="KW-0946">Virion</keyword>
<organism evidence="6">
    <name type="scientific">Tupanvirus soda lake</name>
    <dbReference type="NCBI Taxonomy" id="2126985"/>
    <lineage>
        <taxon>Viruses</taxon>
        <taxon>Varidnaviria</taxon>
        <taxon>Bamfordvirae</taxon>
        <taxon>Nucleocytoviricota</taxon>
        <taxon>Megaviricetes</taxon>
        <taxon>Imitervirales</taxon>
        <taxon>Mimiviridae</taxon>
        <taxon>Megamimivirinae</taxon>
        <taxon>Tupanvirus</taxon>
        <taxon>Tupanvirus salinum</taxon>
    </lineage>
</organism>
<evidence type="ECO:0008006" key="7">
    <source>
        <dbReference type="Google" id="ProtNLM"/>
    </source>
</evidence>
<feature type="domain" description="Major capsid protein N-terminal" evidence="5">
    <location>
        <begin position="25"/>
        <end position="205"/>
    </location>
</feature>
<proteinExistence type="predicted"/>
<accession>A0A6N1NLF5</accession>
<dbReference type="Gene3D" id="2.70.9.10">
    <property type="entry name" value="Adenovirus Type 2 Hexon, domain 4"/>
    <property type="match status" value="1"/>
</dbReference>
<dbReference type="Gene3D" id="2.70.9.20">
    <property type="entry name" value="Major capsid protein Vp54"/>
    <property type="match status" value="1"/>
</dbReference>
<feature type="domain" description="Major capsid protein C-terminal" evidence="4">
    <location>
        <begin position="355"/>
        <end position="566"/>
    </location>
</feature>
<dbReference type="GO" id="GO:0019028">
    <property type="term" value="C:viral capsid"/>
    <property type="evidence" value="ECO:0007669"/>
    <property type="project" value="UniProtKB-KW"/>
</dbReference>
<evidence type="ECO:0000259" key="5">
    <source>
        <dbReference type="Pfam" id="PF16903"/>
    </source>
</evidence>
<dbReference type="Pfam" id="PF16903">
    <property type="entry name" value="Capsid_N"/>
    <property type="match status" value="1"/>
</dbReference>
<dbReference type="KEGG" id="vg:80518807"/>
<sequence length="570" mass="65506">MAGGLIQLVAYGVQDLYLTGDPQITFFKVLYRRHTNFAIESVIQNFSSSANFGETVSCTISRSGDLVGKIFLFVEISSIPKFINQTTGEEDLFKKIAWVNNLGYALIQEICIEIGGKLIDKQYGEWMYIWSQVSNKKDRALDKMIGNLPTIYEFSNGKPGYQMYIPLEFWFCRNIGLALPLISLASSDVKLTVTFRKLEECYRIGPTNSIELLDDIVPFKEGDYIEQIVNGQSIYGYVMGFDYLQKKLYYIKIQSPNASKKTFESYQENLNTINTTNGFNPKPIQSNAQKLPNEIINNTNYKNNIPYRIYNSITKTYVTPKPNTREKIEQTNLPFKPQIVNSVLYVDYVYLDTEERNKFARSNHEYLIEQIQFNQEIGIKSPNAKQNLSLNHPCKAIYWVAQMDSLVGPGTINDLFNYTDSPIHYAKEDKNANNLPMNVPNYFADVCPTINSRMDKQERFYGKNLVSSAKLVLNGRDRFGTRESQYFNLVEPYEHHQRGPNPGINVYSFAIYPEQHQPSSAINMSKIDYAAMQMRLRNNISNQNTARVRSYTINYNILRIFFNLGGLAFV</sequence>
<dbReference type="GO" id="GO:0005198">
    <property type="term" value="F:structural molecule activity"/>
    <property type="evidence" value="ECO:0007669"/>
    <property type="project" value="InterPro"/>
</dbReference>
<dbReference type="InterPro" id="IPR031654">
    <property type="entry name" value="Capsid_N"/>
</dbReference>
<reference evidence="6" key="1">
    <citation type="submission" date="2017-01" db="EMBL/GenBank/DDBJ databases">
        <authorList>
            <person name="Assis F.L."/>
            <person name="Abrahao J.S."/>
            <person name="Silva L."/>
            <person name="Khalil J.B."/>
            <person name="Rodrigues R."/>
            <person name="Silva L.S."/>
            <person name="Arantes T."/>
            <person name="Boratto P."/>
            <person name="Andrade M."/>
            <person name="Kroon E.G."/>
            <person name="Ribeiro B."/>
            <person name="Bergier I."/>
            <person name="Seligmann H."/>
            <person name="Ghigo E."/>
            <person name="Colson P."/>
            <person name="Levasseur A."/>
            <person name="Raoult D."/>
            <person name="Scola B.L."/>
        </authorList>
    </citation>
    <scope>NUCLEOTIDE SEQUENCE</scope>
    <source>
        <strain evidence="6">Soda lake</strain>
    </source>
</reference>
<name>A0A6N1NLF5_9VIRU</name>
<protein>
    <recommendedName>
        <fullName evidence="7">Capsid protein</fullName>
    </recommendedName>
</protein>
<evidence type="ECO:0000256" key="1">
    <source>
        <dbReference type="ARBA" id="ARBA00004328"/>
    </source>
</evidence>